<protein>
    <submittedName>
        <fullName evidence="2">Uncharacterized protein</fullName>
    </submittedName>
</protein>
<evidence type="ECO:0000256" key="1">
    <source>
        <dbReference type="SAM" id="MobiDB-lite"/>
    </source>
</evidence>
<feature type="region of interest" description="Disordered" evidence="1">
    <location>
        <begin position="1"/>
        <end position="21"/>
    </location>
</feature>
<organism evidence="2 3">
    <name type="scientific">Mycolicibacter acidiphilus</name>
    <dbReference type="NCBI Taxonomy" id="2835306"/>
    <lineage>
        <taxon>Bacteria</taxon>
        <taxon>Bacillati</taxon>
        <taxon>Actinomycetota</taxon>
        <taxon>Actinomycetes</taxon>
        <taxon>Mycobacteriales</taxon>
        <taxon>Mycobacteriaceae</taxon>
        <taxon>Mycolicibacter</taxon>
    </lineage>
</organism>
<accession>A0ABS5RPU3</accession>
<dbReference type="EMBL" id="JAHCLR010000093">
    <property type="protein sequence ID" value="MBS9536219.1"/>
    <property type="molecule type" value="Genomic_DNA"/>
</dbReference>
<dbReference type="RefSeq" id="WP_214095046.1">
    <property type="nucleotide sequence ID" value="NZ_JAHCLR010000093.1"/>
</dbReference>
<name>A0ABS5RPU3_9MYCO</name>
<keyword evidence="3" id="KW-1185">Reference proteome</keyword>
<evidence type="ECO:0000313" key="3">
    <source>
        <dbReference type="Proteomes" id="UP001519535"/>
    </source>
</evidence>
<sequence length="104" mass="11103">MNRRSSIGRRESQNRGRAHRRAVGAGGAIAAFLAFGMSPGLGTPASADFDDIFDPGTWNALFDPDTFAQTWDGLFGVTESGSAAQGDLGTQLADSFQTDFWLPF</sequence>
<evidence type="ECO:0000313" key="2">
    <source>
        <dbReference type="EMBL" id="MBS9536219.1"/>
    </source>
</evidence>
<reference evidence="2 3" key="1">
    <citation type="submission" date="2021-05" db="EMBL/GenBank/DDBJ databases">
        <title>Mycobacterium acidophilum sp. nov., an extremely acid-tolerant member of the genus Mycobacterium.</title>
        <authorList>
            <person name="Xia J."/>
        </authorList>
    </citation>
    <scope>NUCLEOTIDE SEQUENCE [LARGE SCALE GENOMIC DNA]</scope>
    <source>
        <strain evidence="2 3">M1</strain>
    </source>
</reference>
<comment type="caution">
    <text evidence="2">The sequence shown here is derived from an EMBL/GenBank/DDBJ whole genome shotgun (WGS) entry which is preliminary data.</text>
</comment>
<gene>
    <name evidence="2" type="ORF">KIH27_21790</name>
</gene>
<proteinExistence type="predicted"/>
<dbReference type="Proteomes" id="UP001519535">
    <property type="component" value="Unassembled WGS sequence"/>
</dbReference>
<feature type="non-terminal residue" evidence="2">
    <location>
        <position position="104"/>
    </location>
</feature>